<gene>
    <name evidence="2" type="primary">ndufv3</name>
</gene>
<sequence>DLGDWLLSRLVPTSHLVIDGVRHHHILVTLVRKNWSEKCNLDTITTDQKAVQCLQVDGWGALRNSPAVWFCSQAKDSTKPVKKTKAAAKTAADDRSALLAHKTAVLFPVRLSEPGALSVQTPGEPEAPISSSAIAEPPDLTGFQHAAQVVADTAPPESPPAGGVQVNSKTSAPEEAPALVPAADDAFPAATTPDELSSSSSSDSDSDSDSEDEELEEQTDTRSSSSECIEATLLEKTQVQDFKGTEGWADAETKHEAAEAVPPTVNPASVAPEESGKLSPEIGAPTRGAAEASRSEVHADVAESASVVTVAKNKSPASDVTQADVPVEVMKNFIKDPAEPVVASTGESQDGAAVSAVTSESAPAEALAAAVSIPTDNTEELLDPAPVSAEAAEALAAAPAAAPAKALAAAPAEAPVKALAAAPAEAPAKAPAEALTAAVSIPTDNTEELVDPAPVSAEAAEAPTAAPAKALAAAPAEALAAAPAAAPAKAPAEALAAAVSIPTDNTEELVDPAPVSAEAAEDELQAETPAEQPKEAAAAETPAPEEPFDNSTYKNYQHHGYTAYTFVDLDVAMAQYRLPQPSSGRPSPRH</sequence>
<feature type="region of interest" description="Disordered" evidence="1">
    <location>
        <begin position="504"/>
        <end position="555"/>
    </location>
</feature>
<dbReference type="GO" id="GO:0042775">
    <property type="term" value="P:mitochondrial ATP synthesis coupled electron transport"/>
    <property type="evidence" value="ECO:0007669"/>
    <property type="project" value="TreeGrafter"/>
</dbReference>
<feature type="compositionally biased region" description="Acidic residues" evidence="1">
    <location>
        <begin position="204"/>
        <end position="218"/>
    </location>
</feature>
<organism evidence="2 3">
    <name type="scientific">Nothobranchius furzeri</name>
    <name type="common">Turquoise killifish</name>
    <dbReference type="NCBI Taxonomy" id="105023"/>
    <lineage>
        <taxon>Eukaryota</taxon>
        <taxon>Metazoa</taxon>
        <taxon>Chordata</taxon>
        <taxon>Craniata</taxon>
        <taxon>Vertebrata</taxon>
        <taxon>Euteleostomi</taxon>
        <taxon>Actinopterygii</taxon>
        <taxon>Neopterygii</taxon>
        <taxon>Teleostei</taxon>
        <taxon>Neoteleostei</taxon>
        <taxon>Acanthomorphata</taxon>
        <taxon>Ovalentaria</taxon>
        <taxon>Atherinomorphae</taxon>
        <taxon>Cyprinodontiformes</taxon>
        <taxon>Nothobranchiidae</taxon>
        <taxon>Nothobranchius</taxon>
    </lineage>
</organism>
<evidence type="ECO:0000313" key="3">
    <source>
        <dbReference type="Proteomes" id="UP000694548"/>
    </source>
</evidence>
<reference evidence="2" key="3">
    <citation type="submission" date="2025-09" db="UniProtKB">
        <authorList>
            <consortium name="Ensembl"/>
        </authorList>
    </citation>
    <scope>IDENTIFICATION</scope>
</reference>
<keyword evidence="3" id="KW-1185">Reference proteome</keyword>
<feature type="region of interest" description="Disordered" evidence="1">
    <location>
        <begin position="152"/>
        <end position="298"/>
    </location>
</feature>
<feature type="compositionally biased region" description="Low complexity" evidence="1">
    <location>
        <begin position="526"/>
        <end position="542"/>
    </location>
</feature>
<dbReference type="GO" id="GO:0045271">
    <property type="term" value="C:respiratory chain complex I"/>
    <property type="evidence" value="ECO:0007669"/>
    <property type="project" value="InterPro"/>
</dbReference>
<reference evidence="2" key="1">
    <citation type="submission" date="2014-08" db="EMBL/GenBank/DDBJ databases">
        <authorList>
            <person name="Senf B."/>
            <person name="Petzold A."/>
            <person name="Downie B.R."/>
            <person name="Koch P."/>
            <person name="Platzer M."/>
        </authorList>
    </citation>
    <scope>NUCLEOTIDE SEQUENCE [LARGE SCALE GENOMIC DNA]</scope>
    <source>
        <strain evidence="2">GRZ</strain>
    </source>
</reference>
<name>A0A8C6MBJ3_NOTFU</name>
<proteinExistence type="predicted"/>
<dbReference type="GeneTree" id="ENSGT00390000012196"/>
<accession>A0A8C6MBJ3</accession>
<evidence type="ECO:0000256" key="1">
    <source>
        <dbReference type="SAM" id="MobiDB-lite"/>
    </source>
</evidence>
<protein>
    <submittedName>
        <fullName evidence="2">Ice-structuring glycoprotein-like</fullName>
    </submittedName>
</protein>
<dbReference type="Proteomes" id="UP000694548">
    <property type="component" value="Chromosome sgr14"/>
</dbReference>
<dbReference type="PANTHER" id="PTHR17117">
    <property type="entry name" value="NADH-UBIQUINONE OXIDOREDUCTASE"/>
    <property type="match status" value="1"/>
</dbReference>
<dbReference type="Ensembl" id="ENSNFUT00015034144.1">
    <property type="protein sequence ID" value="ENSNFUP00015032664.1"/>
    <property type="gene ID" value="ENSNFUG00015015997.1"/>
</dbReference>
<evidence type="ECO:0000313" key="2">
    <source>
        <dbReference type="Ensembl" id="ENSNFUP00015032664.1"/>
    </source>
</evidence>
<dbReference type="GO" id="GO:0005739">
    <property type="term" value="C:mitochondrion"/>
    <property type="evidence" value="ECO:0007669"/>
    <property type="project" value="InterPro"/>
</dbReference>
<reference evidence="2" key="2">
    <citation type="submission" date="2025-08" db="UniProtKB">
        <authorList>
            <consortium name="Ensembl"/>
        </authorList>
    </citation>
    <scope>IDENTIFICATION</scope>
</reference>
<dbReference type="AlphaFoldDB" id="A0A8C6MBJ3"/>
<dbReference type="Pfam" id="PF15880">
    <property type="entry name" value="NDUFV3"/>
    <property type="match status" value="1"/>
</dbReference>
<feature type="region of interest" description="Disordered" evidence="1">
    <location>
        <begin position="115"/>
        <end position="137"/>
    </location>
</feature>
<feature type="compositionally biased region" description="Low complexity" evidence="1">
    <location>
        <begin position="173"/>
        <end position="203"/>
    </location>
</feature>
<dbReference type="PANTHER" id="PTHR17117:SF3">
    <property type="entry name" value="NADH DEHYDROGENASE [UBIQUINONE] FLAVOPROTEIN 3, MITOCHONDRIAL"/>
    <property type="match status" value="1"/>
</dbReference>
<dbReference type="InterPro" id="IPR026193">
    <property type="entry name" value="NDUFV3"/>
</dbReference>